<dbReference type="Pfam" id="PF01420">
    <property type="entry name" value="Methylase_S"/>
    <property type="match status" value="2"/>
</dbReference>
<dbReference type="PANTHER" id="PTHR30408:SF13">
    <property type="entry name" value="TYPE I RESTRICTION ENZYME HINDI SPECIFICITY SUBUNIT"/>
    <property type="match status" value="1"/>
</dbReference>
<dbReference type="Gene3D" id="3.90.220.20">
    <property type="entry name" value="DNA methylase specificity domains"/>
    <property type="match status" value="2"/>
</dbReference>
<dbReference type="InterPro" id="IPR000055">
    <property type="entry name" value="Restrct_endonuc_typeI_TRD"/>
</dbReference>
<keyword evidence="2" id="KW-0680">Restriction system</keyword>
<dbReference type="CDD" id="cd17257">
    <property type="entry name" value="RMtype1_S_EcoBI-TRD1-CR1_like"/>
    <property type="match status" value="1"/>
</dbReference>
<dbReference type="RefSeq" id="WP_338200996.1">
    <property type="nucleotide sequence ID" value="NZ_JAEKNR010000100.1"/>
</dbReference>
<accession>A0A934N2J7</accession>
<dbReference type="EMBL" id="JAEKNR010000100">
    <property type="protein sequence ID" value="MBJ7598190.1"/>
    <property type="molecule type" value="Genomic_DNA"/>
</dbReference>
<gene>
    <name evidence="5" type="ORF">JF922_08910</name>
</gene>
<feature type="domain" description="Type I restriction modification DNA specificity" evidence="4">
    <location>
        <begin position="2"/>
        <end position="184"/>
    </location>
</feature>
<dbReference type="SUPFAM" id="SSF116734">
    <property type="entry name" value="DNA methylase specificity domain"/>
    <property type="match status" value="2"/>
</dbReference>
<evidence type="ECO:0000256" key="1">
    <source>
        <dbReference type="ARBA" id="ARBA00010923"/>
    </source>
</evidence>
<keyword evidence="6" id="KW-1185">Reference proteome</keyword>
<feature type="domain" description="Type I restriction modification DNA specificity" evidence="4">
    <location>
        <begin position="217"/>
        <end position="372"/>
    </location>
</feature>
<dbReference type="GO" id="GO:0004519">
    <property type="term" value="F:endonuclease activity"/>
    <property type="evidence" value="ECO:0007669"/>
    <property type="project" value="UniProtKB-KW"/>
</dbReference>
<comment type="caution">
    <text evidence="5">The sequence shown here is derived from an EMBL/GenBank/DDBJ whole genome shotgun (WGS) entry which is preliminary data.</text>
</comment>
<evidence type="ECO:0000313" key="5">
    <source>
        <dbReference type="EMBL" id="MBJ7598190.1"/>
    </source>
</evidence>
<evidence type="ECO:0000256" key="3">
    <source>
        <dbReference type="ARBA" id="ARBA00023125"/>
    </source>
</evidence>
<dbReference type="AlphaFoldDB" id="A0A934N2J7"/>
<evidence type="ECO:0000256" key="2">
    <source>
        <dbReference type="ARBA" id="ARBA00022747"/>
    </source>
</evidence>
<dbReference type="GO" id="GO:0009307">
    <property type="term" value="P:DNA restriction-modification system"/>
    <property type="evidence" value="ECO:0007669"/>
    <property type="project" value="UniProtKB-KW"/>
</dbReference>
<name>A0A934N2J7_9BACT</name>
<evidence type="ECO:0000313" key="6">
    <source>
        <dbReference type="Proteomes" id="UP000612893"/>
    </source>
</evidence>
<sequence>MNNWPTAQLGEHIKIKHGFAFQGKYFGDRGDYIVLTPGNFLESGGFKPKSGIEKFYTDTPPPEFVLRRGDLVIAMTEQAEGLLGSSAVIPTDATYLHNQRIGLVEVCSGEVHRRFLYYLFNTRAVRDQIKATATGSKVRHTAPARVEAVAVSLPPLSTQRKIAAVLSAYDNLIDNNTRRIKLLEEMAQRVYREWFVDFRYPGHESMRLVDSELGPIPESWKIVPLFDVARVTFGYPFKSALFNEVNGLPVIRIRDILNGYSSTLTTEPAPAEVLVRNGDILIGMDGDFHMACWSAGDALLNQRVTRIRPASERISRLGLFNALRQPIAEWNSAIVGTTVAHLGKSHLERMKLVIPDSATANRIRSLFDPLLEEEIVLRQITRNLHDTRDLLLPRLISGEIDVDDLDIAIEDAVA</sequence>
<comment type="similarity">
    <text evidence="1">Belongs to the type-I restriction system S methylase family.</text>
</comment>
<dbReference type="CDD" id="cd17278">
    <property type="entry name" value="RMtype1_S_LdeBORF1052P-TRD2-CR2"/>
    <property type="match status" value="1"/>
</dbReference>
<proteinExistence type="inferred from homology"/>
<evidence type="ECO:0000259" key="4">
    <source>
        <dbReference type="Pfam" id="PF01420"/>
    </source>
</evidence>
<protein>
    <submittedName>
        <fullName evidence="5">Restriction endonuclease subunit S</fullName>
    </submittedName>
</protein>
<keyword evidence="5" id="KW-0378">Hydrolase</keyword>
<dbReference type="InterPro" id="IPR052021">
    <property type="entry name" value="Type-I_RS_S_subunit"/>
</dbReference>
<keyword evidence="3" id="KW-0238">DNA-binding</keyword>
<organism evidence="5 6">
    <name type="scientific">Candidatus Nephthysia bennettiae</name>
    <dbReference type="NCBI Taxonomy" id="3127016"/>
    <lineage>
        <taxon>Bacteria</taxon>
        <taxon>Bacillati</taxon>
        <taxon>Candidatus Dormiibacterota</taxon>
        <taxon>Candidatus Dormibacteria</taxon>
        <taxon>Candidatus Dormibacterales</taxon>
        <taxon>Candidatus Dormibacteraceae</taxon>
        <taxon>Candidatus Nephthysia</taxon>
    </lineage>
</organism>
<dbReference type="GO" id="GO:0003677">
    <property type="term" value="F:DNA binding"/>
    <property type="evidence" value="ECO:0007669"/>
    <property type="project" value="UniProtKB-KW"/>
</dbReference>
<keyword evidence="5" id="KW-0255">Endonuclease</keyword>
<dbReference type="PANTHER" id="PTHR30408">
    <property type="entry name" value="TYPE-1 RESTRICTION ENZYME ECOKI SPECIFICITY PROTEIN"/>
    <property type="match status" value="1"/>
</dbReference>
<dbReference type="InterPro" id="IPR044946">
    <property type="entry name" value="Restrct_endonuc_typeI_TRD_sf"/>
</dbReference>
<reference evidence="5" key="1">
    <citation type="submission" date="2020-10" db="EMBL/GenBank/DDBJ databases">
        <title>Ca. Dormibacterota MAGs.</title>
        <authorList>
            <person name="Montgomery K."/>
        </authorList>
    </citation>
    <scope>NUCLEOTIDE SEQUENCE [LARGE SCALE GENOMIC DNA]</scope>
    <source>
        <strain evidence="5">SC8812_S17_10</strain>
    </source>
</reference>
<keyword evidence="5" id="KW-0540">Nuclease</keyword>
<dbReference type="Proteomes" id="UP000612893">
    <property type="component" value="Unassembled WGS sequence"/>
</dbReference>